<organism evidence="1">
    <name type="scientific">viral metagenome</name>
    <dbReference type="NCBI Taxonomy" id="1070528"/>
    <lineage>
        <taxon>unclassified sequences</taxon>
        <taxon>metagenomes</taxon>
        <taxon>organismal metagenomes</taxon>
    </lineage>
</organism>
<dbReference type="EMBL" id="MN739888">
    <property type="protein sequence ID" value="QHT76077.1"/>
    <property type="molecule type" value="Genomic_DNA"/>
</dbReference>
<proteinExistence type="predicted"/>
<accession>A0A6C0H6P0</accession>
<name>A0A6C0H6P0_9ZZZZ</name>
<reference evidence="1" key="1">
    <citation type="journal article" date="2020" name="Nature">
        <title>Giant virus diversity and host interactions through global metagenomics.</title>
        <authorList>
            <person name="Schulz F."/>
            <person name="Roux S."/>
            <person name="Paez-Espino D."/>
            <person name="Jungbluth S."/>
            <person name="Walsh D.A."/>
            <person name="Denef V.J."/>
            <person name="McMahon K.D."/>
            <person name="Konstantinidis K.T."/>
            <person name="Eloe-Fadrosh E.A."/>
            <person name="Kyrpides N.C."/>
            <person name="Woyke T."/>
        </authorList>
    </citation>
    <scope>NUCLEOTIDE SEQUENCE</scope>
    <source>
        <strain evidence="1">GVMAG-M-3300023179-71</strain>
    </source>
</reference>
<sequence length="201" mass="24299">MNNLIDDIKKLMDNEKEYIDFCKKKYEKVKYCDKNILLNNQLPTIYLGQHDCLFDYLIYVKYFGHLSIFIEEDDDVSQNHITPYLISTINYNSLFVMSKRYKKIIDTDKYIVDYSPITIYVSNHQFKLFTLEIKIFDYDCLSLCVNNLTKTIFYNKNKQSVYDVVTKYCSFNMAEYEDFALRKLYSLLQKRNNSIYYYMNK</sequence>
<protein>
    <submittedName>
        <fullName evidence="1">Uncharacterized protein</fullName>
    </submittedName>
</protein>
<dbReference type="AlphaFoldDB" id="A0A6C0H6P0"/>
<evidence type="ECO:0000313" key="1">
    <source>
        <dbReference type="EMBL" id="QHT76077.1"/>
    </source>
</evidence>